<evidence type="ECO:0008006" key="3">
    <source>
        <dbReference type="Google" id="ProtNLM"/>
    </source>
</evidence>
<dbReference type="EMBL" id="PVWK01000160">
    <property type="protein sequence ID" value="PSB23617.1"/>
    <property type="molecule type" value="Genomic_DNA"/>
</dbReference>
<dbReference type="OrthoDB" id="336534at2"/>
<dbReference type="Proteomes" id="UP000239576">
    <property type="component" value="Unassembled WGS sequence"/>
</dbReference>
<sequence length="103" mass="11835">MLTVNSQNNLPIRLTEERWQHITKRHPEMITQQAEVLETVSAPETIQAGDSGELLAVRFYPQTPLTSKFLVVAYREVTADDGFILTAYFTNRPSTRRVTLWTQ</sequence>
<evidence type="ECO:0000313" key="2">
    <source>
        <dbReference type="Proteomes" id="UP000239576"/>
    </source>
</evidence>
<name>A0A2T1DSZ1_9CYAN</name>
<organism evidence="1 2">
    <name type="scientific">Stenomitos frigidus ULC18</name>
    <dbReference type="NCBI Taxonomy" id="2107698"/>
    <lineage>
        <taxon>Bacteria</taxon>
        <taxon>Bacillati</taxon>
        <taxon>Cyanobacteriota</taxon>
        <taxon>Cyanophyceae</taxon>
        <taxon>Leptolyngbyales</taxon>
        <taxon>Leptolyngbyaceae</taxon>
        <taxon>Stenomitos</taxon>
    </lineage>
</organism>
<reference evidence="1 2" key="2">
    <citation type="submission" date="2018-03" db="EMBL/GenBank/DDBJ databases">
        <title>The ancient ancestry and fast evolution of plastids.</title>
        <authorList>
            <person name="Moore K.R."/>
            <person name="Magnabosco C."/>
            <person name="Momper L."/>
            <person name="Gold D.A."/>
            <person name="Bosak T."/>
            <person name="Fournier G.P."/>
        </authorList>
    </citation>
    <scope>NUCLEOTIDE SEQUENCE [LARGE SCALE GENOMIC DNA]</scope>
    <source>
        <strain evidence="1 2">ULC18</strain>
    </source>
</reference>
<evidence type="ECO:0000313" key="1">
    <source>
        <dbReference type="EMBL" id="PSB23617.1"/>
    </source>
</evidence>
<proteinExistence type="predicted"/>
<accession>A0A2T1DSZ1</accession>
<dbReference type="RefSeq" id="WP_106261067.1">
    <property type="nucleotide sequence ID" value="NZ_CAWNSW010000141.1"/>
</dbReference>
<protein>
    <recommendedName>
        <fullName evidence="3">DUF4258 domain-containing protein</fullName>
    </recommendedName>
</protein>
<keyword evidence="2" id="KW-1185">Reference proteome</keyword>
<comment type="caution">
    <text evidence="1">The sequence shown here is derived from an EMBL/GenBank/DDBJ whole genome shotgun (WGS) entry which is preliminary data.</text>
</comment>
<gene>
    <name evidence="1" type="ORF">C7B82_30545</name>
</gene>
<reference evidence="2" key="1">
    <citation type="submission" date="2018-02" db="EMBL/GenBank/DDBJ databases">
        <authorList>
            <person name="Moore K."/>
            <person name="Momper L."/>
        </authorList>
    </citation>
    <scope>NUCLEOTIDE SEQUENCE [LARGE SCALE GENOMIC DNA]</scope>
    <source>
        <strain evidence="2">ULC18</strain>
    </source>
</reference>
<dbReference type="AlphaFoldDB" id="A0A2T1DSZ1"/>